<reference evidence="9" key="2">
    <citation type="submission" date="2023-01" db="EMBL/GenBank/DDBJ databases">
        <title>Draft genome sequence of Agaribacter marinus strain NBRC 110023.</title>
        <authorList>
            <person name="Sun Q."/>
            <person name="Mori K."/>
        </authorList>
    </citation>
    <scope>NUCLEOTIDE SEQUENCE</scope>
    <source>
        <strain evidence="9">NBRC 110023</strain>
    </source>
</reference>
<dbReference type="GO" id="GO:0051539">
    <property type="term" value="F:4 iron, 4 sulfur cluster binding"/>
    <property type="evidence" value="ECO:0007669"/>
    <property type="project" value="UniProtKB-KW"/>
</dbReference>
<dbReference type="PANTHER" id="PTHR30176">
    <property type="entry name" value="FERREDOXIN-TYPE PROTEIN NAPH"/>
    <property type="match status" value="1"/>
</dbReference>
<evidence type="ECO:0000256" key="6">
    <source>
        <dbReference type="ARBA" id="ARBA00023014"/>
    </source>
</evidence>
<evidence type="ECO:0000313" key="9">
    <source>
        <dbReference type="EMBL" id="GLR70324.1"/>
    </source>
</evidence>
<dbReference type="Proteomes" id="UP001156601">
    <property type="component" value="Unassembled WGS sequence"/>
</dbReference>
<dbReference type="PROSITE" id="PS51379">
    <property type="entry name" value="4FE4S_FER_2"/>
    <property type="match status" value="2"/>
</dbReference>
<dbReference type="PROSITE" id="PS00198">
    <property type="entry name" value="4FE4S_FER_1"/>
    <property type="match status" value="1"/>
</dbReference>
<feature type="transmembrane region" description="Helical" evidence="7">
    <location>
        <begin position="293"/>
        <end position="313"/>
    </location>
</feature>
<keyword evidence="7" id="KW-0812">Transmembrane</keyword>
<proteinExistence type="predicted"/>
<feature type="domain" description="4Fe-4S ferredoxin-type" evidence="8">
    <location>
        <begin position="556"/>
        <end position="585"/>
    </location>
</feature>
<evidence type="ECO:0000259" key="8">
    <source>
        <dbReference type="PROSITE" id="PS51379"/>
    </source>
</evidence>
<dbReference type="GO" id="GO:0005886">
    <property type="term" value="C:plasma membrane"/>
    <property type="evidence" value="ECO:0007669"/>
    <property type="project" value="TreeGrafter"/>
</dbReference>
<protein>
    <recommendedName>
        <fullName evidence="8">4Fe-4S ferredoxin-type domain-containing protein</fullName>
    </recommendedName>
</protein>
<feature type="transmembrane region" description="Helical" evidence="7">
    <location>
        <begin position="440"/>
        <end position="461"/>
    </location>
</feature>
<keyword evidence="3" id="KW-0479">Metal-binding</keyword>
<evidence type="ECO:0000313" key="10">
    <source>
        <dbReference type="Proteomes" id="UP001156601"/>
    </source>
</evidence>
<accession>A0AA37WJM4</accession>
<keyword evidence="10" id="KW-1185">Reference proteome</keyword>
<evidence type="ECO:0000256" key="1">
    <source>
        <dbReference type="ARBA" id="ARBA00022448"/>
    </source>
</evidence>
<keyword evidence="7" id="KW-1133">Transmembrane helix</keyword>
<feature type="transmembrane region" description="Helical" evidence="7">
    <location>
        <begin position="203"/>
        <end position="223"/>
    </location>
</feature>
<dbReference type="Gene3D" id="3.30.70.20">
    <property type="match status" value="1"/>
</dbReference>
<dbReference type="InterPro" id="IPR017900">
    <property type="entry name" value="4Fe4S_Fe_S_CS"/>
</dbReference>
<feature type="transmembrane region" description="Helical" evidence="7">
    <location>
        <begin position="325"/>
        <end position="344"/>
    </location>
</feature>
<dbReference type="GO" id="GO:0046872">
    <property type="term" value="F:metal ion binding"/>
    <property type="evidence" value="ECO:0007669"/>
    <property type="project" value="UniProtKB-KW"/>
</dbReference>
<sequence length="616" mass="67965">MQNNHLTWIAPVKKSGLSLFLVGFVVFVGMLFTNNFTLTESALSNAVGNDSHRQLIQPHLSDLIDTTVSNKVTFIETLRSTFSEYNNTLNDRYTISATDIEAIMSEVESLGHYELAILDTVFSGQNDAGIYKAKKLSDYTGWLAGPQGKPLSEIEQIVNEKSAEINVNVSDVTNGKRIYDYDAGQYLYAITKNASSGVVAQNVGLFFVLSVLLGTLGALMYIIPEKYTGPAGIKNNNVFTNSATNGGLIGILVTVFLVVVYIALYFFPEYIIEWVSLVDPMFKVLNGSGAGSWSIYGFIYTLAIVVMGVRMFIKYRHSNYHIARTASLIFFQSSFAFLIPEILIKLNQPSTDLKNMWPLDYDFFDAWNLDSLSSSGGIGMFILVWGITLFAVGVPLFTYFFGKRWYCSWVCGCGGLAETAGDPYRQLSDKSMKAWRIERVVVHGVLVFAVVMTGAILYTYFTGVKTLAGIDTYTLRSAYGFYIGALFSGVVGTGFYPKMGNRVWCRFGCPLAAYIGFIQRFKSRFRITTNGSQCISCGNCSTYCEMGIDVRAYAQRGEDIVRSSCVGCGVCSSVCPRGVLKLENGTVDAVIDQSKKDETVNIVQVMTAEEQKALVS</sequence>
<feature type="transmembrane region" description="Helical" evidence="7">
    <location>
        <begin position="378"/>
        <end position="401"/>
    </location>
</feature>
<keyword evidence="2" id="KW-0004">4Fe-4S</keyword>
<dbReference type="InterPro" id="IPR017896">
    <property type="entry name" value="4Fe4S_Fe-S-bd"/>
</dbReference>
<keyword evidence="4" id="KW-0249">Electron transport</keyword>
<keyword evidence="1" id="KW-0813">Transport</keyword>
<evidence type="ECO:0000256" key="7">
    <source>
        <dbReference type="SAM" id="Phobius"/>
    </source>
</evidence>
<dbReference type="InterPro" id="IPR051684">
    <property type="entry name" value="Electron_Trans/Redox"/>
</dbReference>
<evidence type="ECO:0000256" key="4">
    <source>
        <dbReference type="ARBA" id="ARBA00022982"/>
    </source>
</evidence>
<dbReference type="PANTHER" id="PTHR30176:SF3">
    <property type="entry name" value="FERREDOXIN-TYPE PROTEIN NAPH"/>
    <property type="match status" value="1"/>
</dbReference>
<evidence type="ECO:0000256" key="2">
    <source>
        <dbReference type="ARBA" id="ARBA00022485"/>
    </source>
</evidence>
<name>A0AA37WJM4_9ALTE</name>
<gene>
    <name evidence="9" type="ORF">GCM10007852_12320</name>
</gene>
<reference evidence="9" key="1">
    <citation type="journal article" date="2014" name="Int. J. Syst. Evol. Microbiol.">
        <title>Complete genome sequence of Corynebacterium casei LMG S-19264T (=DSM 44701T), isolated from a smear-ripened cheese.</title>
        <authorList>
            <consortium name="US DOE Joint Genome Institute (JGI-PGF)"/>
            <person name="Walter F."/>
            <person name="Albersmeier A."/>
            <person name="Kalinowski J."/>
            <person name="Ruckert C."/>
        </authorList>
    </citation>
    <scope>NUCLEOTIDE SEQUENCE</scope>
    <source>
        <strain evidence="9">NBRC 110023</strain>
    </source>
</reference>
<evidence type="ECO:0000256" key="3">
    <source>
        <dbReference type="ARBA" id="ARBA00022723"/>
    </source>
</evidence>
<keyword evidence="7" id="KW-0472">Membrane</keyword>
<dbReference type="RefSeq" id="WP_284216626.1">
    <property type="nucleotide sequence ID" value="NZ_BSOT01000005.1"/>
</dbReference>
<organism evidence="9 10">
    <name type="scientific">Agaribacter marinus</name>
    <dbReference type="NCBI Taxonomy" id="1431249"/>
    <lineage>
        <taxon>Bacteria</taxon>
        <taxon>Pseudomonadati</taxon>
        <taxon>Pseudomonadota</taxon>
        <taxon>Gammaproteobacteria</taxon>
        <taxon>Alteromonadales</taxon>
        <taxon>Alteromonadaceae</taxon>
        <taxon>Agaribacter</taxon>
    </lineage>
</organism>
<feature type="domain" description="4Fe-4S ferredoxin-type" evidence="8">
    <location>
        <begin position="525"/>
        <end position="553"/>
    </location>
</feature>
<comment type="caution">
    <text evidence="9">The sequence shown here is derived from an EMBL/GenBank/DDBJ whole genome shotgun (WGS) entry which is preliminary data.</text>
</comment>
<dbReference type="Pfam" id="PF12801">
    <property type="entry name" value="Fer4_5"/>
    <property type="match status" value="2"/>
</dbReference>
<feature type="transmembrane region" description="Helical" evidence="7">
    <location>
        <begin position="473"/>
        <end position="496"/>
    </location>
</feature>
<dbReference type="SUPFAM" id="SSF54862">
    <property type="entry name" value="4Fe-4S ferredoxins"/>
    <property type="match status" value="1"/>
</dbReference>
<keyword evidence="5" id="KW-0408">Iron</keyword>
<evidence type="ECO:0000256" key="5">
    <source>
        <dbReference type="ARBA" id="ARBA00023004"/>
    </source>
</evidence>
<dbReference type="EMBL" id="BSOT01000005">
    <property type="protein sequence ID" value="GLR70324.1"/>
    <property type="molecule type" value="Genomic_DNA"/>
</dbReference>
<dbReference type="Pfam" id="PF13237">
    <property type="entry name" value="Fer4_10"/>
    <property type="match status" value="1"/>
</dbReference>
<feature type="transmembrane region" description="Helical" evidence="7">
    <location>
        <begin position="244"/>
        <end position="267"/>
    </location>
</feature>
<keyword evidence="6" id="KW-0411">Iron-sulfur</keyword>
<dbReference type="AlphaFoldDB" id="A0AA37WJM4"/>